<dbReference type="Pfam" id="PF05175">
    <property type="entry name" value="MTS"/>
    <property type="match status" value="1"/>
</dbReference>
<name>A0A842JDG3_9BACT</name>
<dbReference type="Proteomes" id="UP000552683">
    <property type="component" value="Unassembled WGS sequence"/>
</dbReference>
<dbReference type="PROSITE" id="PS00092">
    <property type="entry name" value="N6_MTASE"/>
    <property type="match status" value="1"/>
</dbReference>
<organism evidence="4 5">
    <name type="scientific">Campylobacter massiliensis</name>
    <dbReference type="NCBI Taxonomy" id="2762557"/>
    <lineage>
        <taxon>Bacteria</taxon>
        <taxon>Pseudomonadati</taxon>
        <taxon>Campylobacterota</taxon>
        <taxon>Epsilonproteobacteria</taxon>
        <taxon>Campylobacterales</taxon>
        <taxon>Campylobacteraceae</taxon>
        <taxon>Campylobacter</taxon>
    </lineage>
</organism>
<dbReference type="InterPro" id="IPR002052">
    <property type="entry name" value="DNA_methylase_N6_adenine_CS"/>
</dbReference>
<dbReference type="InterPro" id="IPR029063">
    <property type="entry name" value="SAM-dependent_MTases_sf"/>
</dbReference>
<dbReference type="GO" id="GO:0008757">
    <property type="term" value="F:S-adenosylmethionine-dependent methyltransferase activity"/>
    <property type="evidence" value="ECO:0007669"/>
    <property type="project" value="UniProtKB-ARBA"/>
</dbReference>
<keyword evidence="5" id="KW-1185">Reference proteome</keyword>
<proteinExistence type="predicted"/>
<accession>A0A842JDG3</accession>
<dbReference type="GO" id="GO:0003676">
    <property type="term" value="F:nucleic acid binding"/>
    <property type="evidence" value="ECO:0007669"/>
    <property type="project" value="InterPro"/>
</dbReference>
<dbReference type="SUPFAM" id="SSF53335">
    <property type="entry name" value="S-adenosyl-L-methionine-dependent methyltransferases"/>
    <property type="match status" value="1"/>
</dbReference>
<dbReference type="AlphaFoldDB" id="A0A842JDG3"/>
<dbReference type="RefSeq" id="WP_185898944.1">
    <property type="nucleotide sequence ID" value="NZ_JACLZK010000002.1"/>
</dbReference>
<evidence type="ECO:0000313" key="5">
    <source>
        <dbReference type="Proteomes" id="UP000552683"/>
    </source>
</evidence>
<dbReference type="CDD" id="cd02440">
    <property type="entry name" value="AdoMet_MTases"/>
    <property type="match status" value="1"/>
</dbReference>
<dbReference type="GO" id="GO:0008170">
    <property type="term" value="F:N-methyltransferase activity"/>
    <property type="evidence" value="ECO:0007669"/>
    <property type="project" value="UniProtKB-ARBA"/>
</dbReference>
<feature type="domain" description="Methyltransferase small" evidence="3">
    <location>
        <begin position="19"/>
        <end position="111"/>
    </location>
</feature>
<comment type="caution">
    <text evidence="4">The sequence shown here is derived from an EMBL/GenBank/DDBJ whole genome shotgun (WGS) entry which is preliminary data.</text>
</comment>
<gene>
    <name evidence="4" type="ORF">H7R39_09175</name>
</gene>
<sequence>MIITQPKNGYRYNSDTMFLYDFIREGGVRGEVLEVGCGSGVLGLLLKRDFPKISLSLLDILEANVNLAAANASQNSLEADFITADFAKFKSEKRYDLIVSNPPFYHDGAKKSENEHLRTARYSENLPLSELVGRANSLLKPRGVFSFCYDAKRLAEILLCLSEFKFTLTRLCFVHPKADGAANLALIEAKKSSKSLAQILPPIVVFEGGVYSKKAAEIFAAANTQSKDALE</sequence>
<dbReference type="PANTHER" id="PTHR47739">
    <property type="entry name" value="TRNA1(VAL) (ADENINE(37)-N6)-METHYLTRANSFERASE"/>
    <property type="match status" value="1"/>
</dbReference>
<dbReference type="InterPro" id="IPR007848">
    <property type="entry name" value="Small_mtfrase_dom"/>
</dbReference>
<keyword evidence="2" id="KW-0949">S-adenosyl-L-methionine</keyword>
<evidence type="ECO:0000259" key="3">
    <source>
        <dbReference type="Pfam" id="PF05175"/>
    </source>
</evidence>
<keyword evidence="1 4" id="KW-0489">Methyltransferase</keyword>
<keyword evidence="4" id="KW-0808">Transferase</keyword>
<evidence type="ECO:0000256" key="2">
    <source>
        <dbReference type="ARBA" id="ARBA00022691"/>
    </source>
</evidence>
<reference evidence="4 5" key="1">
    <citation type="submission" date="2020-08" db="EMBL/GenBank/DDBJ databases">
        <title>Complete genome and description of Campylobacter massiliensis Marseille-Q3452 sp. nov.</title>
        <authorList>
            <person name="Antezack A."/>
        </authorList>
    </citation>
    <scope>NUCLEOTIDE SEQUENCE [LARGE SCALE GENOMIC DNA]</scope>
    <source>
        <strain evidence="4 5">Marseille-Q3452</strain>
    </source>
</reference>
<dbReference type="GO" id="GO:0032259">
    <property type="term" value="P:methylation"/>
    <property type="evidence" value="ECO:0007669"/>
    <property type="project" value="UniProtKB-KW"/>
</dbReference>
<evidence type="ECO:0000313" key="4">
    <source>
        <dbReference type="EMBL" id="MBC2883423.1"/>
    </source>
</evidence>
<dbReference type="InterPro" id="IPR050210">
    <property type="entry name" value="tRNA_Adenine-N(6)_MTase"/>
</dbReference>
<dbReference type="EMBL" id="JACLZK010000002">
    <property type="protein sequence ID" value="MBC2883423.1"/>
    <property type="molecule type" value="Genomic_DNA"/>
</dbReference>
<dbReference type="Gene3D" id="3.40.50.150">
    <property type="entry name" value="Vaccinia Virus protein VP39"/>
    <property type="match status" value="1"/>
</dbReference>
<dbReference type="PANTHER" id="PTHR47739:SF1">
    <property type="entry name" value="TRNA1(VAL) (ADENINE(37)-N6)-METHYLTRANSFERASE"/>
    <property type="match status" value="1"/>
</dbReference>
<evidence type="ECO:0000256" key="1">
    <source>
        <dbReference type="ARBA" id="ARBA00022603"/>
    </source>
</evidence>
<protein>
    <submittedName>
        <fullName evidence="4">Methyltransferase</fullName>
    </submittedName>
</protein>